<organism evidence="2 3">
    <name type="scientific">Pseudomonas phage KTN4</name>
    <dbReference type="NCBI Taxonomy" id="1862701"/>
    <lineage>
        <taxon>Viruses</taxon>
        <taxon>Duplodnaviria</taxon>
        <taxon>Heunggongvirae</taxon>
        <taxon>Uroviricota</taxon>
        <taxon>Caudoviricetes</taxon>
        <taxon>Chimalliviridae</taxon>
        <taxon>Phikzvirus</taxon>
        <taxon>Phikzvirus phiKZ</taxon>
    </lineage>
</organism>
<evidence type="ECO:0000313" key="2">
    <source>
        <dbReference type="EMBL" id="ANM44982.1"/>
    </source>
</evidence>
<protein>
    <submittedName>
        <fullName evidence="2">Uncharacterized protein</fullName>
    </submittedName>
</protein>
<name>A0A192Y5H2_9CAUD</name>
<proteinExistence type="predicted"/>
<dbReference type="EMBL" id="KU521356">
    <property type="protein sequence ID" value="ANM44982.1"/>
    <property type="molecule type" value="Genomic_DNA"/>
</dbReference>
<gene>
    <name evidence="2" type="ORF">KTN4_224</name>
</gene>
<sequence length="230" mass="25277">MSKPNLEWLASLESKEAKSTVDSSDMDNDQKEGSDKSQQDEATEPEKKITATDVQIAIEEYARIRALTTTKDLPTDPEPGDTYHVNGVDWIYQEDGGWVTMQGIYGHEHFDENGLNIEASGIDQKSGATKRYVVTGYNAQTNPAAMPGDNLTECVILMQNGLVPEVGVNGLTADCLLKIVKDLFEGYQAGPFACEENQVVINSMDRALSAIHQRLVRRKEQGTEGTYSGN</sequence>
<evidence type="ECO:0000256" key="1">
    <source>
        <dbReference type="SAM" id="MobiDB-lite"/>
    </source>
</evidence>
<accession>A0A192Y5H2</accession>
<feature type="compositionally biased region" description="Basic and acidic residues" evidence="1">
    <location>
        <begin position="28"/>
        <end position="50"/>
    </location>
</feature>
<feature type="region of interest" description="Disordered" evidence="1">
    <location>
        <begin position="12"/>
        <end position="50"/>
    </location>
</feature>
<reference evidence="2 3" key="1">
    <citation type="journal article" date="2016" name="Sci. Rep.">
        <title>A proposed integrated approach for the preclinical evaluation of phage therapy in Pseudomonas infections.</title>
        <authorList>
            <person name="Danis-Wlodarczyk K."/>
            <person name="Vandenheuvel D."/>
            <person name="Jang H.B."/>
            <person name="Briers Y."/>
            <person name="Olszak T."/>
            <person name="Arabski M."/>
            <person name="Wasik S."/>
            <person name="Drabik M."/>
            <person name="Higgins G."/>
            <person name="Tyrrell J."/>
            <person name="Harvey B.J."/>
            <person name="Noben J.P."/>
            <person name="Lavigne R."/>
            <person name="Drulis-Kawa Z."/>
        </authorList>
    </citation>
    <scope>NUCLEOTIDE SEQUENCE [LARGE SCALE GENOMIC DNA]</scope>
</reference>
<dbReference type="SMR" id="A0A192Y5H2"/>
<evidence type="ECO:0000313" key="3">
    <source>
        <dbReference type="Proteomes" id="UP000224336"/>
    </source>
</evidence>
<dbReference type="Proteomes" id="UP000224336">
    <property type="component" value="Segment"/>
</dbReference>